<dbReference type="OrthoDB" id="9807749at2"/>
<dbReference type="InterPro" id="IPR013785">
    <property type="entry name" value="Aldolase_TIM"/>
</dbReference>
<reference evidence="12 13" key="1">
    <citation type="submission" date="2013-01" db="EMBL/GenBank/DDBJ databases">
        <authorList>
            <person name="Harkins D.M."/>
            <person name="Durkin A.S."/>
            <person name="Brinkac L.M."/>
            <person name="Haft D.H."/>
            <person name="Selengut J.D."/>
            <person name="Sanka R."/>
            <person name="DePew J."/>
            <person name="Purushe J."/>
            <person name="Matthias M.A."/>
            <person name="Vinetz J.M."/>
            <person name="Sutton G.G."/>
            <person name="Nierman W.C."/>
            <person name="Fouts D.E."/>
        </authorList>
    </citation>
    <scope>NUCLEOTIDE SEQUENCE [LARGE SCALE GENOMIC DNA]</scope>
    <source>
        <strain evidence="12 13">HAI1536</strain>
    </source>
</reference>
<comment type="similarity">
    <text evidence="2 11">Belongs to the HisA/HisF family.</text>
</comment>
<dbReference type="InterPro" id="IPR004651">
    <property type="entry name" value="HisF"/>
</dbReference>
<dbReference type="Gene3D" id="3.20.20.70">
    <property type="entry name" value="Aldolase class I"/>
    <property type="match status" value="1"/>
</dbReference>
<accession>M6V9M7</accession>
<dbReference type="RefSeq" id="WP_002178766.1">
    <property type="nucleotide sequence ID" value="NZ_AKWD02000043.1"/>
</dbReference>
<comment type="caution">
    <text evidence="12">The sequence shown here is derived from an EMBL/GenBank/DDBJ whole genome shotgun (WGS) entry which is preliminary data.</text>
</comment>
<keyword evidence="6 11" id="KW-0368">Histidine biosynthesis</keyword>
<dbReference type="InterPro" id="IPR050064">
    <property type="entry name" value="IGPS_HisA/HisF"/>
</dbReference>
<dbReference type="Pfam" id="PF00977">
    <property type="entry name" value="His_biosynth"/>
    <property type="match status" value="1"/>
</dbReference>
<dbReference type="InterPro" id="IPR006062">
    <property type="entry name" value="His_biosynth"/>
</dbReference>
<name>M6V9M7_9LEPT</name>
<evidence type="ECO:0000256" key="7">
    <source>
        <dbReference type="ARBA" id="ARBA00023239"/>
    </source>
</evidence>
<dbReference type="CDD" id="cd04731">
    <property type="entry name" value="HisF"/>
    <property type="match status" value="1"/>
</dbReference>
<evidence type="ECO:0000256" key="3">
    <source>
        <dbReference type="ARBA" id="ARBA00011152"/>
    </source>
</evidence>
<dbReference type="EC" id="4.3.2.10" evidence="4"/>
<evidence type="ECO:0000256" key="6">
    <source>
        <dbReference type="ARBA" id="ARBA00023102"/>
    </source>
</evidence>
<evidence type="ECO:0000256" key="2">
    <source>
        <dbReference type="ARBA" id="ARBA00009667"/>
    </source>
</evidence>
<keyword evidence="7" id="KW-0456">Lyase</keyword>
<dbReference type="GO" id="GO:0000107">
    <property type="term" value="F:imidazoleglycerol-phosphate synthase activity"/>
    <property type="evidence" value="ECO:0007669"/>
    <property type="project" value="InterPro"/>
</dbReference>
<comment type="subunit">
    <text evidence="3">Heterodimer of HisH and HisF.</text>
</comment>
<dbReference type="AlphaFoldDB" id="M6V9M7"/>
<dbReference type="Proteomes" id="UP000012112">
    <property type="component" value="Unassembled WGS sequence"/>
</dbReference>
<proteinExistence type="inferred from homology"/>
<comment type="function">
    <text evidence="8">IGPS catalyzes the conversion of PRFAR and glutamine to IGP, AICAR and glutamate. The HisF subunit catalyzes the cyclization activity that produces IGP and AICAR from PRFAR using the ammonia provided by the HisH subunit.</text>
</comment>
<dbReference type="EMBL" id="AKWD02000043">
    <property type="protein sequence ID" value="EMO53555.1"/>
    <property type="molecule type" value="Genomic_DNA"/>
</dbReference>
<dbReference type="PANTHER" id="PTHR21235:SF2">
    <property type="entry name" value="IMIDAZOLE GLYCEROL PHOSPHATE SYNTHASE HISHF"/>
    <property type="match status" value="1"/>
</dbReference>
<gene>
    <name evidence="12" type="ORF">LEP1GSC172_1801</name>
</gene>
<keyword evidence="5 11" id="KW-0028">Amino-acid biosynthesis</keyword>
<comment type="catalytic activity">
    <reaction evidence="10">
        <text>5-[(5-phospho-1-deoxy-D-ribulos-1-ylimino)methylamino]-1-(5-phospho-beta-D-ribosyl)imidazole-4-carboxamide + L-glutamine = D-erythro-1-(imidazol-4-yl)glycerol 3-phosphate + 5-amino-1-(5-phospho-beta-D-ribosyl)imidazole-4-carboxamide + L-glutamate + H(+)</text>
        <dbReference type="Rhea" id="RHEA:24793"/>
        <dbReference type="ChEBI" id="CHEBI:15378"/>
        <dbReference type="ChEBI" id="CHEBI:29985"/>
        <dbReference type="ChEBI" id="CHEBI:58278"/>
        <dbReference type="ChEBI" id="CHEBI:58359"/>
        <dbReference type="ChEBI" id="CHEBI:58475"/>
        <dbReference type="ChEBI" id="CHEBI:58525"/>
        <dbReference type="EC" id="4.3.2.10"/>
    </reaction>
</comment>
<dbReference type="InterPro" id="IPR011060">
    <property type="entry name" value="RibuloseP-bd_barrel"/>
</dbReference>
<protein>
    <recommendedName>
        <fullName evidence="4">imidazole glycerol-phosphate synthase</fullName>
        <ecNumber evidence="4">4.3.2.10</ecNumber>
    </recommendedName>
    <alternativeName>
        <fullName evidence="9">IGP synthase cyclase subunit</fullName>
    </alternativeName>
</protein>
<evidence type="ECO:0000256" key="8">
    <source>
        <dbReference type="ARBA" id="ARBA00025475"/>
    </source>
</evidence>
<evidence type="ECO:0000313" key="13">
    <source>
        <dbReference type="Proteomes" id="UP000012112"/>
    </source>
</evidence>
<evidence type="ECO:0000256" key="11">
    <source>
        <dbReference type="RuleBase" id="RU003657"/>
    </source>
</evidence>
<dbReference type="PANTHER" id="PTHR21235">
    <property type="entry name" value="IMIDAZOLE GLYCEROL PHOSPHATE SYNTHASE SUBUNIT HISF/H IGP SYNTHASE SUBUNIT HISF/H"/>
    <property type="match status" value="1"/>
</dbReference>
<comment type="pathway">
    <text evidence="1">Amino-acid biosynthesis; L-histidine biosynthesis; L-histidine from 5-phospho-alpha-D-ribose 1-diphosphate: step 5/9.</text>
</comment>
<dbReference type="GO" id="GO:0000105">
    <property type="term" value="P:L-histidine biosynthetic process"/>
    <property type="evidence" value="ECO:0007669"/>
    <property type="project" value="UniProtKB-UniPathway"/>
</dbReference>
<dbReference type="GO" id="GO:0016829">
    <property type="term" value="F:lyase activity"/>
    <property type="evidence" value="ECO:0007669"/>
    <property type="project" value="UniProtKB-KW"/>
</dbReference>
<dbReference type="NCBIfam" id="NF038364">
    <property type="entry name" value="AglZ_HisF2_fam"/>
    <property type="match status" value="1"/>
</dbReference>
<dbReference type="SUPFAM" id="SSF51366">
    <property type="entry name" value="Ribulose-phoshate binding barrel"/>
    <property type="match status" value="1"/>
</dbReference>
<evidence type="ECO:0000256" key="5">
    <source>
        <dbReference type="ARBA" id="ARBA00022605"/>
    </source>
</evidence>
<evidence type="ECO:0000256" key="1">
    <source>
        <dbReference type="ARBA" id="ARBA00005091"/>
    </source>
</evidence>
<evidence type="ECO:0000313" key="12">
    <source>
        <dbReference type="EMBL" id="EMO53555.1"/>
    </source>
</evidence>
<evidence type="ECO:0000256" key="10">
    <source>
        <dbReference type="ARBA" id="ARBA00047838"/>
    </source>
</evidence>
<dbReference type="UniPathway" id="UPA00031">
    <property type="reaction ID" value="UER00010"/>
</dbReference>
<evidence type="ECO:0000256" key="4">
    <source>
        <dbReference type="ARBA" id="ARBA00012809"/>
    </source>
</evidence>
<sequence length="252" mass="27265">MLLPRIIPILLLSGKGLVKGVKFKDHKYVGDPINAVQIFNTKEVDELIFLDILATKERRIPSLEIVQTIADQCLMPFGVGGGISSLKDVGKILKAGAEKVSINTSVLENFSLIKEISDTFGSQSLVVSLDVKKNWVGTYHVLTRCGTQSLSGSVTDIAKKVEEFGAGEILLNNIDKDGTMEGYDLEILSEICRSVSIPVIANGGVGSYEHLKEGLDCGASAVAAGSFFVFHGRRRAVLISYPDPEQKEIILN</sequence>
<evidence type="ECO:0000256" key="9">
    <source>
        <dbReference type="ARBA" id="ARBA00030264"/>
    </source>
</evidence>
<organism evidence="12 13">
    <name type="scientific">Leptospira noguchii</name>
    <dbReference type="NCBI Taxonomy" id="28182"/>
    <lineage>
        <taxon>Bacteria</taxon>
        <taxon>Pseudomonadati</taxon>
        <taxon>Spirochaetota</taxon>
        <taxon>Spirochaetia</taxon>
        <taxon>Leptospirales</taxon>
        <taxon>Leptospiraceae</taxon>
        <taxon>Leptospira</taxon>
    </lineage>
</organism>